<gene>
    <name evidence="3" type="ORF">M440DRAFT_1405579</name>
</gene>
<keyword evidence="4" id="KW-1185">Reference proteome</keyword>
<feature type="transmembrane region" description="Helical" evidence="2">
    <location>
        <begin position="21"/>
        <end position="45"/>
    </location>
</feature>
<keyword evidence="2" id="KW-0812">Transmembrane</keyword>
<accession>A0A2T4BSC0</accession>
<name>A0A2T4BSC0_TRILO</name>
<evidence type="ECO:0000313" key="3">
    <source>
        <dbReference type="EMBL" id="PTB72199.1"/>
    </source>
</evidence>
<proteinExistence type="predicted"/>
<dbReference type="Proteomes" id="UP000240760">
    <property type="component" value="Unassembled WGS sequence"/>
</dbReference>
<dbReference type="OrthoDB" id="4897130at2759"/>
<keyword evidence="2" id="KW-0472">Membrane</keyword>
<dbReference type="AlphaFoldDB" id="A0A2T4BSC0"/>
<feature type="transmembrane region" description="Helical" evidence="2">
    <location>
        <begin position="210"/>
        <end position="231"/>
    </location>
</feature>
<reference evidence="3 4" key="1">
    <citation type="submission" date="2016-07" db="EMBL/GenBank/DDBJ databases">
        <title>Multiple horizontal gene transfer events from other fungi enriched the ability of initially mycotrophic Trichoderma (Ascomycota) to feed on dead plant biomass.</title>
        <authorList>
            <consortium name="DOE Joint Genome Institute"/>
            <person name="Aerts A."/>
            <person name="Atanasova L."/>
            <person name="Chenthamara K."/>
            <person name="Zhang J."/>
            <person name="Grujic M."/>
            <person name="Henrissat B."/>
            <person name="Kuo A."/>
            <person name="Salamov A."/>
            <person name="Lipzen A."/>
            <person name="Labutti K."/>
            <person name="Barry K."/>
            <person name="Miao Y."/>
            <person name="Rahimi M.J."/>
            <person name="Shen Q."/>
            <person name="Grigoriev I.V."/>
            <person name="Kubicek C.P."/>
            <person name="Druzhinina I.S."/>
        </authorList>
    </citation>
    <scope>NUCLEOTIDE SEQUENCE [LARGE SCALE GENOMIC DNA]</scope>
    <source>
        <strain evidence="3 4">ATCC 18648</strain>
    </source>
</reference>
<protein>
    <submittedName>
        <fullName evidence="3">Uncharacterized protein</fullName>
    </submittedName>
</protein>
<dbReference type="EMBL" id="KZ679142">
    <property type="protein sequence ID" value="PTB72199.1"/>
    <property type="molecule type" value="Genomic_DNA"/>
</dbReference>
<keyword evidence="2" id="KW-1133">Transmembrane helix</keyword>
<evidence type="ECO:0000256" key="2">
    <source>
        <dbReference type="SAM" id="Phobius"/>
    </source>
</evidence>
<organism evidence="3 4">
    <name type="scientific">Trichoderma longibrachiatum ATCC 18648</name>
    <dbReference type="NCBI Taxonomy" id="983965"/>
    <lineage>
        <taxon>Eukaryota</taxon>
        <taxon>Fungi</taxon>
        <taxon>Dikarya</taxon>
        <taxon>Ascomycota</taxon>
        <taxon>Pezizomycotina</taxon>
        <taxon>Sordariomycetes</taxon>
        <taxon>Hypocreomycetidae</taxon>
        <taxon>Hypocreales</taxon>
        <taxon>Hypocreaceae</taxon>
        <taxon>Trichoderma</taxon>
    </lineage>
</organism>
<evidence type="ECO:0000313" key="4">
    <source>
        <dbReference type="Proteomes" id="UP000240760"/>
    </source>
</evidence>
<feature type="transmembrane region" description="Helical" evidence="2">
    <location>
        <begin position="51"/>
        <end position="67"/>
    </location>
</feature>
<sequence length="340" mass="37474">MAHSTSLTHNQPPAVEKKRRWSLMILASIIGAAIALVAMLTLAALMDRGPIPFIVGTMAVGTIWGIATKVSSNLTESETVFLVLQSYSIQQSYRKTIEQYLGTVLREVTTGLRTNTTFMRQGSVDFDVCDQYRFQDRKKRIFFTYSFAVLPEPGSPPRPLDEGFPPPDLPSYDPSSTYTIERKPATVTGVSGSIRQGTILGFTTGASASLMSLLLGAAGIILGVLLAKLLIDHRDPPKSRERVLLLAEFKTELGRHMDRLQYCARDNNIGFRGDVQVRWTSAEGWRSKSVQSTSMASVNRTLSGRIVWSDEVVEGGVRTRSETKSMADGSVRSRQLPIIN</sequence>
<feature type="region of interest" description="Disordered" evidence="1">
    <location>
        <begin position="320"/>
        <end position="340"/>
    </location>
</feature>
<evidence type="ECO:0000256" key="1">
    <source>
        <dbReference type="SAM" id="MobiDB-lite"/>
    </source>
</evidence>